<evidence type="ECO:0000256" key="1">
    <source>
        <dbReference type="SAM" id="MobiDB-lite"/>
    </source>
</evidence>
<feature type="chain" id="PRO_5015108368" description="Glycosyl transferase family 8 protein" evidence="2">
    <location>
        <begin position="30"/>
        <end position="467"/>
    </location>
</feature>
<feature type="signal peptide" evidence="2">
    <location>
        <begin position="1"/>
        <end position="29"/>
    </location>
</feature>
<evidence type="ECO:0000256" key="2">
    <source>
        <dbReference type="SAM" id="SignalP"/>
    </source>
</evidence>
<evidence type="ECO:0000313" key="4">
    <source>
        <dbReference type="Proteomes" id="UP000094444"/>
    </source>
</evidence>
<dbReference type="EMBL" id="MAVT02000180">
    <property type="protein sequence ID" value="POS78516.1"/>
    <property type="molecule type" value="Genomic_DNA"/>
</dbReference>
<protein>
    <recommendedName>
        <fullName evidence="5">Glycosyl transferase family 8 protein</fullName>
    </recommendedName>
</protein>
<gene>
    <name evidence="3" type="ORF">DHEL01_v203095</name>
</gene>
<dbReference type="OrthoDB" id="3527108at2759"/>
<sequence length="467" mass="53227">MSAIMSNRRHFNFFIVACLFILFVFFLRADLGGSNVAKHVKGDVGTWVEGLREQEKPQEKPEEKPIEKPKPTPKYKPTPTYIPPPVRDPFPLLATSTPPPIPRWNRPRENLHKDYDLPVPPPLLIGFTRTWPILLQAVVSSITAGWPPEQIYVIENTGVQMANARGQLSLQNPFYLNHAQLKKLGVNVVQTPVLLNFAQLQNFFLSMANTHNWPYYFWSHQDVLTLSFEEGFEGVTPPYDQPGYKTVYELGCQWLDDARKNDDRWAVRFFAYDHLALVNPKAYEEVGGWDTFIPYYLTDCDMHSRLLMSNLSMIDKHAGTVTDTSTALNDLIALYRDPKVVPDFTDPNPPAPGPEPAAKSKRAPSPESTKSEDPNLAYYHSLRHVSDRMFHYKHGERGRNTWQQGQHGGIGDPFYYSAAGFAEAIDVLTEAGREVFRRKWGHRDCDLISGAGLRPSDAWRVEKDWSD</sequence>
<reference evidence="3" key="1">
    <citation type="submission" date="2017-09" db="EMBL/GenBank/DDBJ databases">
        <title>Polyketide synthases of a Diaporthe helianthi virulent isolate.</title>
        <authorList>
            <person name="Baroncelli R."/>
        </authorList>
    </citation>
    <scope>NUCLEOTIDE SEQUENCE [LARGE SCALE GENOMIC DNA]</scope>
    <source>
        <strain evidence="3">7/96</strain>
    </source>
</reference>
<keyword evidence="2" id="KW-0732">Signal</keyword>
<dbReference type="AlphaFoldDB" id="A0A2P5I7P3"/>
<dbReference type="InParanoid" id="A0A2P5I7P3"/>
<proteinExistence type="predicted"/>
<feature type="region of interest" description="Disordered" evidence="1">
    <location>
        <begin position="51"/>
        <end position="80"/>
    </location>
</feature>
<feature type="compositionally biased region" description="Basic and acidic residues" evidence="1">
    <location>
        <begin position="51"/>
        <end position="70"/>
    </location>
</feature>
<comment type="caution">
    <text evidence="3">The sequence shown here is derived from an EMBL/GenBank/DDBJ whole genome shotgun (WGS) entry which is preliminary data.</text>
</comment>
<organism evidence="3 4">
    <name type="scientific">Diaporthe helianthi</name>
    <dbReference type="NCBI Taxonomy" id="158607"/>
    <lineage>
        <taxon>Eukaryota</taxon>
        <taxon>Fungi</taxon>
        <taxon>Dikarya</taxon>
        <taxon>Ascomycota</taxon>
        <taxon>Pezizomycotina</taxon>
        <taxon>Sordariomycetes</taxon>
        <taxon>Sordariomycetidae</taxon>
        <taxon>Diaporthales</taxon>
        <taxon>Diaporthaceae</taxon>
        <taxon>Diaporthe</taxon>
    </lineage>
</organism>
<evidence type="ECO:0000313" key="3">
    <source>
        <dbReference type="EMBL" id="POS78516.1"/>
    </source>
</evidence>
<name>A0A2P5I7P3_DIAHE</name>
<evidence type="ECO:0008006" key="5">
    <source>
        <dbReference type="Google" id="ProtNLM"/>
    </source>
</evidence>
<dbReference type="Proteomes" id="UP000094444">
    <property type="component" value="Unassembled WGS sequence"/>
</dbReference>
<dbReference type="STRING" id="158607.A0A2P5I7P3"/>
<accession>A0A2P5I7P3</accession>
<feature type="region of interest" description="Disordered" evidence="1">
    <location>
        <begin position="341"/>
        <end position="376"/>
    </location>
</feature>
<keyword evidence="4" id="KW-1185">Reference proteome</keyword>